<feature type="compositionally biased region" description="Polar residues" evidence="5">
    <location>
        <begin position="484"/>
        <end position="500"/>
    </location>
</feature>
<gene>
    <name evidence="9" type="ORF">SAMN04488588_0300</name>
</gene>
<keyword evidence="6" id="KW-1133">Transmembrane helix</keyword>
<feature type="coiled-coil region" evidence="4">
    <location>
        <begin position="515"/>
        <end position="552"/>
    </location>
</feature>
<dbReference type="GO" id="GO:0007165">
    <property type="term" value="P:signal transduction"/>
    <property type="evidence" value="ECO:0007669"/>
    <property type="project" value="UniProtKB-KW"/>
</dbReference>
<evidence type="ECO:0000256" key="6">
    <source>
        <dbReference type="SAM" id="Phobius"/>
    </source>
</evidence>
<proteinExistence type="inferred from homology"/>
<feature type="transmembrane region" description="Helical" evidence="6">
    <location>
        <begin position="7"/>
        <end position="25"/>
    </location>
</feature>
<dbReference type="SMART" id="SM00283">
    <property type="entry name" value="MA"/>
    <property type="match status" value="1"/>
</dbReference>
<dbReference type="PANTHER" id="PTHR32089">
    <property type="entry name" value="METHYL-ACCEPTING CHEMOTAXIS PROTEIN MCPB"/>
    <property type="match status" value="1"/>
</dbReference>
<keyword evidence="6" id="KW-0812">Transmembrane</keyword>
<dbReference type="Gene3D" id="6.10.340.10">
    <property type="match status" value="1"/>
</dbReference>
<feature type="coiled-coil region" evidence="4">
    <location>
        <begin position="693"/>
        <end position="720"/>
    </location>
</feature>
<organism evidence="9 10">
    <name type="scientific">Geotoga petraea</name>
    <dbReference type="NCBI Taxonomy" id="28234"/>
    <lineage>
        <taxon>Bacteria</taxon>
        <taxon>Thermotogati</taxon>
        <taxon>Thermotogota</taxon>
        <taxon>Thermotogae</taxon>
        <taxon>Petrotogales</taxon>
        <taxon>Petrotogaceae</taxon>
        <taxon>Geotoga</taxon>
    </lineage>
</organism>
<evidence type="ECO:0000313" key="9">
    <source>
        <dbReference type="EMBL" id="SDC03235.1"/>
    </source>
</evidence>
<dbReference type="SMART" id="SM00304">
    <property type="entry name" value="HAMP"/>
    <property type="match status" value="1"/>
</dbReference>
<feature type="region of interest" description="Disordered" evidence="5">
    <location>
        <begin position="484"/>
        <end position="506"/>
    </location>
</feature>
<dbReference type="Proteomes" id="UP000199322">
    <property type="component" value="Unassembled WGS sequence"/>
</dbReference>
<dbReference type="InterPro" id="IPR003660">
    <property type="entry name" value="HAMP_dom"/>
</dbReference>
<feature type="domain" description="HAMP" evidence="8">
    <location>
        <begin position="366"/>
        <end position="418"/>
    </location>
</feature>
<evidence type="ECO:0000256" key="5">
    <source>
        <dbReference type="SAM" id="MobiDB-lite"/>
    </source>
</evidence>
<dbReference type="CDD" id="cd11386">
    <property type="entry name" value="MCP_signal"/>
    <property type="match status" value="1"/>
</dbReference>
<dbReference type="STRING" id="28234.SAMN04488588_0300"/>
<dbReference type="EMBL" id="FMYV01000001">
    <property type="protein sequence ID" value="SDC03235.1"/>
    <property type="molecule type" value="Genomic_DNA"/>
</dbReference>
<evidence type="ECO:0000256" key="1">
    <source>
        <dbReference type="ARBA" id="ARBA00023224"/>
    </source>
</evidence>
<keyword evidence="6" id="KW-0472">Membrane</keyword>
<dbReference type="PROSITE" id="PS50111">
    <property type="entry name" value="CHEMOTAXIS_TRANSDUC_2"/>
    <property type="match status" value="1"/>
</dbReference>
<evidence type="ECO:0000256" key="2">
    <source>
        <dbReference type="ARBA" id="ARBA00029447"/>
    </source>
</evidence>
<dbReference type="Gene3D" id="1.10.287.950">
    <property type="entry name" value="Methyl-accepting chemotaxis protein"/>
    <property type="match status" value="1"/>
</dbReference>
<dbReference type="CDD" id="cd06225">
    <property type="entry name" value="HAMP"/>
    <property type="match status" value="1"/>
</dbReference>
<evidence type="ECO:0000256" key="4">
    <source>
        <dbReference type="SAM" id="Coils"/>
    </source>
</evidence>
<dbReference type="GO" id="GO:0016020">
    <property type="term" value="C:membrane"/>
    <property type="evidence" value="ECO:0007669"/>
    <property type="project" value="InterPro"/>
</dbReference>
<dbReference type="AlphaFoldDB" id="A0A1G6IB44"/>
<sequence>MKISQKYLVTFLPILIVVVILFIFVSQSISSNSLETSYTEGFEATISLKKQLLTNYFKDYERSTKIIAQDQNIVYFLESETDTFEDDTEKVREVLKKYYIEMNPHQQNNEMISIKEVPESNEDPDASYIYSYDFMHESFHNYFINLANNYGYEDLLLIDNSYNVIYSINKTGEFTMNVEESMKDTPIYTLVQAIETKSSTQTHFHDFEKYQYSNEPYAYSGTAVYQMDQKIGYLILKIGNDKFNELMLDNTGMGETGETYIVNNGNLMVSNSRFLEEGFLNKKIETKQVNEALNGLEGNLISENYNSEKVLTVYSPFNYKEIEWALIGEKSYKEVNQPVRNLINLLLIIGAITFIVSITIVLIASNRIVKPLYELVKKINEFGKGNLKVKFNPKGKDEIAEITKSLKEMSGNLNKSISSIFKISNILKSSSIDLKNYSEESNEISNKLMDKVSVISENAEDTSSSVEEINASVEELSSSAQNVSSTANLLSESAQNTSDSAGRGRTKMQSIKEMIENAVENSRETKTKANELSEKAKNIENIIESIDQITEQTNLLALNAAIEAARAGEAGKGFAVVADEIRKLAVESKNATDKIADILKDLTLSSDEVNDYTERTSGIVEKISNFNVEVSQQFEDIFDKVNDINSKIENMTATSQEQSASTEEMSSAIDRISKTVSEIAQKINDSFEDIKQQNDSSEKIRNYSKELEKLSEDLQENINKFEI</sequence>
<evidence type="ECO:0000259" key="7">
    <source>
        <dbReference type="PROSITE" id="PS50111"/>
    </source>
</evidence>
<feature type="domain" description="Methyl-accepting transducer" evidence="7">
    <location>
        <begin position="437"/>
        <end position="673"/>
    </location>
</feature>
<evidence type="ECO:0000313" key="10">
    <source>
        <dbReference type="Proteomes" id="UP000199322"/>
    </source>
</evidence>
<name>A0A1G6IB44_9BACT</name>
<dbReference type="SUPFAM" id="SSF58104">
    <property type="entry name" value="Methyl-accepting chemotaxis protein (MCP) signaling domain"/>
    <property type="match status" value="1"/>
</dbReference>
<dbReference type="PANTHER" id="PTHR32089:SF112">
    <property type="entry name" value="LYSOZYME-LIKE PROTEIN-RELATED"/>
    <property type="match status" value="1"/>
</dbReference>
<keyword evidence="1 3" id="KW-0807">Transducer</keyword>
<dbReference type="Pfam" id="PF00015">
    <property type="entry name" value="MCPsignal"/>
    <property type="match status" value="1"/>
</dbReference>
<evidence type="ECO:0000256" key="3">
    <source>
        <dbReference type="PROSITE-ProRule" id="PRU00284"/>
    </source>
</evidence>
<reference evidence="9 10" key="1">
    <citation type="submission" date="2016-10" db="EMBL/GenBank/DDBJ databases">
        <authorList>
            <person name="de Groot N.N."/>
        </authorList>
    </citation>
    <scope>NUCLEOTIDE SEQUENCE [LARGE SCALE GENOMIC DNA]</scope>
    <source>
        <strain evidence="9 10">WG14</strain>
    </source>
</reference>
<protein>
    <submittedName>
        <fullName evidence="9">Methyl-accepting chemotaxis protein</fullName>
    </submittedName>
</protein>
<comment type="similarity">
    <text evidence="2">Belongs to the methyl-accepting chemotaxis (MCP) protein family.</text>
</comment>
<dbReference type="Pfam" id="PF00672">
    <property type="entry name" value="HAMP"/>
    <property type="match status" value="1"/>
</dbReference>
<keyword evidence="4" id="KW-0175">Coiled coil</keyword>
<keyword evidence="10" id="KW-1185">Reference proteome</keyword>
<dbReference type="InterPro" id="IPR004089">
    <property type="entry name" value="MCPsignal_dom"/>
</dbReference>
<evidence type="ECO:0000259" key="8">
    <source>
        <dbReference type="PROSITE" id="PS50885"/>
    </source>
</evidence>
<accession>A0A1G6IB44</accession>
<feature type="transmembrane region" description="Helical" evidence="6">
    <location>
        <begin position="342"/>
        <end position="364"/>
    </location>
</feature>
<dbReference type="PROSITE" id="PS50885">
    <property type="entry name" value="HAMP"/>
    <property type="match status" value="1"/>
</dbReference>
<dbReference type="RefSeq" id="WP_091402156.1">
    <property type="nucleotide sequence ID" value="NZ_FMYV01000001.1"/>
</dbReference>